<dbReference type="InterPro" id="IPR008969">
    <property type="entry name" value="CarboxyPept-like_regulatory"/>
</dbReference>
<keyword evidence="3 7" id="KW-1134">Transmembrane beta strand</keyword>
<dbReference type="Pfam" id="PF07715">
    <property type="entry name" value="Plug"/>
    <property type="match status" value="1"/>
</dbReference>
<dbReference type="Gene3D" id="2.170.130.10">
    <property type="entry name" value="TonB-dependent receptor, plug domain"/>
    <property type="match status" value="1"/>
</dbReference>
<dbReference type="SUPFAM" id="SSF56935">
    <property type="entry name" value="Porins"/>
    <property type="match status" value="1"/>
</dbReference>
<dbReference type="InterPro" id="IPR037066">
    <property type="entry name" value="Plug_dom_sf"/>
</dbReference>
<protein>
    <submittedName>
        <fullName evidence="9">TonB-dependent receptor</fullName>
    </submittedName>
</protein>
<dbReference type="PATRIC" id="fig|1544798.3.peg.3253"/>
<comment type="subcellular location">
    <subcellularLocation>
        <location evidence="1 7">Cell outer membrane</location>
        <topology evidence="1 7">Multi-pass membrane protein</topology>
    </subcellularLocation>
</comment>
<organism evidence="9 10">
    <name type="scientific">Draconibacterium sediminis</name>
    <dbReference type="NCBI Taxonomy" id="1544798"/>
    <lineage>
        <taxon>Bacteria</taxon>
        <taxon>Pseudomonadati</taxon>
        <taxon>Bacteroidota</taxon>
        <taxon>Bacteroidia</taxon>
        <taxon>Marinilabiliales</taxon>
        <taxon>Prolixibacteraceae</taxon>
        <taxon>Draconibacterium</taxon>
    </lineage>
</organism>
<feature type="domain" description="TonB-dependent receptor plug" evidence="8">
    <location>
        <begin position="122"/>
        <end position="224"/>
    </location>
</feature>
<evidence type="ECO:0000313" key="10">
    <source>
        <dbReference type="Proteomes" id="UP000032544"/>
    </source>
</evidence>
<dbReference type="Proteomes" id="UP000032544">
    <property type="component" value="Unassembled WGS sequence"/>
</dbReference>
<dbReference type="AlphaFoldDB" id="A0A0D8JAK8"/>
<evidence type="ECO:0000256" key="1">
    <source>
        <dbReference type="ARBA" id="ARBA00004571"/>
    </source>
</evidence>
<name>A0A0D8JAK8_9BACT</name>
<dbReference type="EMBL" id="JRHC01000004">
    <property type="protein sequence ID" value="KJF42818.1"/>
    <property type="molecule type" value="Genomic_DNA"/>
</dbReference>
<keyword evidence="6 7" id="KW-0998">Cell outer membrane</keyword>
<evidence type="ECO:0000256" key="3">
    <source>
        <dbReference type="ARBA" id="ARBA00022452"/>
    </source>
</evidence>
<dbReference type="Gene3D" id="2.40.170.20">
    <property type="entry name" value="TonB-dependent receptor, beta-barrel domain"/>
    <property type="match status" value="1"/>
</dbReference>
<comment type="caution">
    <text evidence="9">The sequence shown here is derived from an EMBL/GenBank/DDBJ whole genome shotgun (WGS) entry which is preliminary data.</text>
</comment>
<keyword evidence="2 7" id="KW-0813">Transport</keyword>
<sequence>MKEKLVMRKMLLLFVGTFFVLGAFAQEVVLKGVVTSSDDNQPLPGVTITVEGTTNGTVTDFDGNYTLTVPSNAILVYSYIGMKPQVIEVEGRTEINVQLDPDLFSVDEVVVVGYGVQKKALTTGANLNVKGEDIAELNTGSAMEALQGVAAGISITRNNGAPGAGTRVTIRGLGTIGNSNPLYIVDGVAVGDIDYLSPSDIASIDVLKDAASAAIYGSRAANGVVLVTTVKGSEDRPAKITYDAYYGIQNIYKNLDPLTAQEYMYIMDEGRVNDNKAPMDWQKEITGNNWLRSNYGDALADQLGNDVWGALQNGWEGTNWIDEITSSNVPMQSHALNITGGSKDITYSAGVSYFDQKSIIGSEITDAGYKRLTARLNTEMVLKKNKNHNIITVGENITYTNTENRSARTGNIYWNDLHNALVQHPLMPAYWQPAIDNNINEFGFTPTMDDVNQATNPIASMYYATNYNYGKGNRVVGNVYAIVEPIKDLKLRSSYGLDAWFGWGRSMNPTYRLGTLYTDATDGASQNQYLGSNWTWTTTLSYDRKIGDHDITGLVGYELLQNDINMEVGGSRNNLLFPGDPRYAYINNTESPASISDINTWGADWAAGGGGLMSYMARAQYNYKEKYLLSVTMRADGSSNFAKGNRWGYFPSVSAGWVLTSEDFMESTSSVLDFAKVRVSWGQNGNQSIDNFIYSSQITYAFPGYFFGDTKPVSGTTAYPSKVPNPDVTWETSEQLNIGLDARLLDSRLGIALDWYKKTTKDWLVVAPILGTSGAGAPFINGGDIENKGFEMVLNWSDNISDFKYSVVLSGARNKNEVTRIANTDGIIHGPSHVLSQGTAEVSRVEVGYPIGYFYGYETAGILQNQDEVDAYVGPDGTPYFNDQRPGDVRFVDKNMDGIIDENDKGYLGNPNPDFEMGLQLNLAYKGFYVNTTLAGKFGMQVMQSYRSFADSPTQNYTSSVFERWHGEGTSNKMPRLSSVSNRNQQYVSDIYMHDADYLRINNLTFGYDFSKLLSSFDAVSTLKVYAAVNNLHTFTSYDGMDPEVRFGHDAGWASGIDLGLYPLPRTVMFGLSVAF</sequence>
<keyword evidence="9" id="KW-0675">Receptor</keyword>
<dbReference type="InterPro" id="IPR023997">
    <property type="entry name" value="TonB-dep_OMP_SusC/RagA_CS"/>
</dbReference>
<evidence type="ECO:0000256" key="2">
    <source>
        <dbReference type="ARBA" id="ARBA00022448"/>
    </source>
</evidence>
<dbReference type="NCBIfam" id="TIGR04057">
    <property type="entry name" value="SusC_RagA_signa"/>
    <property type="match status" value="1"/>
</dbReference>
<dbReference type="Gene3D" id="2.60.40.1120">
    <property type="entry name" value="Carboxypeptidase-like, regulatory domain"/>
    <property type="match status" value="1"/>
</dbReference>
<dbReference type="InterPro" id="IPR039426">
    <property type="entry name" value="TonB-dep_rcpt-like"/>
</dbReference>
<evidence type="ECO:0000256" key="6">
    <source>
        <dbReference type="ARBA" id="ARBA00023237"/>
    </source>
</evidence>
<dbReference type="InterPro" id="IPR023996">
    <property type="entry name" value="TonB-dep_OMP_SusC/RagA"/>
</dbReference>
<dbReference type="FunFam" id="2.60.40.1120:FF:000003">
    <property type="entry name" value="Outer membrane protein Omp121"/>
    <property type="match status" value="1"/>
</dbReference>
<dbReference type="STRING" id="1544798.LH29_15430"/>
<dbReference type="InterPro" id="IPR012910">
    <property type="entry name" value="Plug_dom"/>
</dbReference>
<evidence type="ECO:0000256" key="5">
    <source>
        <dbReference type="ARBA" id="ARBA00023136"/>
    </source>
</evidence>
<comment type="similarity">
    <text evidence="7">Belongs to the TonB-dependent receptor family.</text>
</comment>
<accession>A0A0D8JAK8</accession>
<dbReference type="PROSITE" id="PS52016">
    <property type="entry name" value="TONB_DEPENDENT_REC_3"/>
    <property type="match status" value="1"/>
</dbReference>
<dbReference type="NCBIfam" id="TIGR04056">
    <property type="entry name" value="OMP_RagA_SusC"/>
    <property type="match status" value="1"/>
</dbReference>
<evidence type="ECO:0000256" key="4">
    <source>
        <dbReference type="ARBA" id="ARBA00022692"/>
    </source>
</evidence>
<dbReference type="InterPro" id="IPR036942">
    <property type="entry name" value="Beta-barrel_TonB_sf"/>
</dbReference>
<dbReference type="RefSeq" id="WP_232302848.1">
    <property type="nucleotide sequence ID" value="NZ_JRHC01000004.1"/>
</dbReference>
<reference evidence="9 10" key="1">
    <citation type="submission" date="2014-09" db="EMBL/GenBank/DDBJ databases">
        <title>Draft Genome Sequence of Draconibacterium sp. JN14CK-3.</title>
        <authorList>
            <person name="Dong C."/>
            <person name="Lai Q."/>
            <person name="Shao Z."/>
        </authorList>
    </citation>
    <scope>NUCLEOTIDE SEQUENCE [LARGE SCALE GENOMIC DNA]</scope>
    <source>
        <strain evidence="9 10">JN14CK-3</strain>
    </source>
</reference>
<keyword evidence="10" id="KW-1185">Reference proteome</keyword>
<keyword evidence="5 7" id="KW-0472">Membrane</keyword>
<dbReference type="SUPFAM" id="SSF49464">
    <property type="entry name" value="Carboxypeptidase regulatory domain-like"/>
    <property type="match status" value="1"/>
</dbReference>
<evidence type="ECO:0000313" key="9">
    <source>
        <dbReference type="EMBL" id="KJF42818.1"/>
    </source>
</evidence>
<dbReference type="GO" id="GO:0009279">
    <property type="term" value="C:cell outer membrane"/>
    <property type="evidence" value="ECO:0007669"/>
    <property type="project" value="UniProtKB-SubCell"/>
</dbReference>
<dbReference type="Pfam" id="PF13715">
    <property type="entry name" value="CarbopepD_reg_2"/>
    <property type="match status" value="1"/>
</dbReference>
<gene>
    <name evidence="9" type="ORF">LH29_15430</name>
</gene>
<evidence type="ECO:0000256" key="7">
    <source>
        <dbReference type="PROSITE-ProRule" id="PRU01360"/>
    </source>
</evidence>
<proteinExistence type="inferred from homology"/>
<evidence type="ECO:0000259" key="8">
    <source>
        <dbReference type="Pfam" id="PF07715"/>
    </source>
</evidence>
<keyword evidence="4 7" id="KW-0812">Transmembrane</keyword>